<dbReference type="AlphaFoldDB" id="A0AAU7QC84"/>
<organism evidence="1">
    <name type="scientific">Acerihabitans sp. KWT182</name>
    <dbReference type="NCBI Taxonomy" id="3157919"/>
    <lineage>
        <taxon>Bacteria</taxon>
        <taxon>Pseudomonadati</taxon>
        <taxon>Pseudomonadota</taxon>
        <taxon>Gammaproteobacteria</taxon>
        <taxon>Enterobacterales</taxon>
        <taxon>Pectobacteriaceae</taxon>
        <taxon>Acerihabitans</taxon>
    </lineage>
</organism>
<protein>
    <submittedName>
        <fullName evidence="1">Uncharacterized protein</fullName>
    </submittedName>
</protein>
<evidence type="ECO:0000313" key="1">
    <source>
        <dbReference type="EMBL" id="XBS70792.1"/>
    </source>
</evidence>
<name>A0AAU7QC84_9GAMM</name>
<reference evidence="1" key="1">
    <citation type="submission" date="2024-06" db="EMBL/GenBank/DDBJ databases">
        <authorList>
            <person name="Coelho C."/>
            <person name="Bento M."/>
            <person name="Garcia E."/>
            <person name="Camelo A."/>
            <person name="Brandao I."/>
            <person name="Espirito Santo C."/>
            <person name="Trovao J."/>
            <person name="Verissimo A."/>
            <person name="Costa J."/>
            <person name="Tiago I."/>
        </authorList>
    </citation>
    <scope>NUCLEOTIDE SEQUENCE</scope>
    <source>
        <strain evidence="1">KWT182</strain>
    </source>
</reference>
<gene>
    <name evidence="1" type="ORF">ABK905_06670</name>
</gene>
<sequence>MESRLIALNSPVLIWAVGRTLTTTLNKPGPLPTGVACVAVVSQVMVTLLAAVGLHAANTLSGVINKPNIIAEAIELKWILNLILVSVFSLMNSKDGIECANSICCILRMIVIPYLHFNRMAYLLD</sequence>
<accession>A0AAU7QC84</accession>
<proteinExistence type="predicted"/>
<dbReference type="EMBL" id="CP157947">
    <property type="protein sequence ID" value="XBS70792.1"/>
    <property type="molecule type" value="Genomic_DNA"/>
</dbReference>